<dbReference type="AlphaFoldDB" id="F2LJZ3"/>
<evidence type="ECO:0000313" key="3">
    <source>
        <dbReference type="Proteomes" id="UP000008316"/>
    </source>
</evidence>
<proteinExistence type="predicted"/>
<keyword evidence="1" id="KW-0732">Signal</keyword>
<reference evidence="2 3" key="1">
    <citation type="journal article" date="2011" name="J. Bacteriol.">
        <title>Complete genome sequence of Burkholderia gladioli BSR3.</title>
        <authorList>
            <person name="Seo Y.S."/>
            <person name="Lim J."/>
            <person name="Choi B.S."/>
            <person name="Kim H."/>
            <person name="Goo E."/>
            <person name="Lee B."/>
            <person name="Lim J.S."/>
            <person name="Choi I.Y."/>
            <person name="Moon J.S."/>
            <person name="Kim J."/>
            <person name="Hwang I."/>
        </authorList>
    </citation>
    <scope>NUCLEOTIDE SEQUENCE [LARGE SCALE GENOMIC DNA]</scope>
    <source>
        <strain evidence="2 3">BSR3</strain>
    </source>
</reference>
<dbReference type="eggNOG" id="ENOG5030XIT">
    <property type="taxonomic scope" value="Bacteria"/>
</dbReference>
<feature type="chain" id="PRO_5003281129" description="Lipoprotein" evidence="1">
    <location>
        <begin position="38"/>
        <end position="282"/>
    </location>
</feature>
<evidence type="ECO:0000313" key="2">
    <source>
        <dbReference type="EMBL" id="AEA63441.1"/>
    </source>
</evidence>
<keyword evidence="3" id="KW-1185">Reference proteome</keyword>
<dbReference type="KEGG" id="bgd:bgla_2g09840"/>
<feature type="signal peptide" evidence="1">
    <location>
        <begin position="1"/>
        <end position="37"/>
    </location>
</feature>
<protein>
    <recommendedName>
        <fullName evidence="4">Lipoprotein</fullName>
    </recommendedName>
</protein>
<sequence>MAPRFQSQSRIVPAIPSFLPRLLAVCACACLPALAHAAAQDSAASSEPAASPASPAARPAGAQPFVGDDALAVRDALAKAKLDTGKPSLKEHAREWLHAVARQPTDEPALKPLGLDRTLRFVIPVSYGILYRAKRHQLSVDLDLSSEATPDTILLRKAITGPRGRRLVVAAEAKAKGYVQHIDIIEMDPGKARQTAVRAQVSVAPSDFAAASDDGGFAIVLLAELAPPYLSERSEHSDPSNEEPTDITTRTSTLHAQVQAVWLVNTKTGAVLTRKLRLSSSK</sequence>
<dbReference type="STRING" id="999541.bgla_2g09840"/>
<gene>
    <name evidence="2" type="ordered locus">bgla_2g09840</name>
</gene>
<evidence type="ECO:0008006" key="4">
    <source>
        <dbReference type="Google" id="ProtNLM"/>
    </source>
</evidence>
<dbReference type="Proteomes" id="UP000008316">
    <property type="component" value="Chromosome 2"/>
</dbReference>
<evidence type="ECO:0000256" key="1">
    <source>
        <dbReference type="SAM" id="SignalP"/>
    </source>
</evidence>
<dbReference type="HOGENOM" id="CLU_1029237_0_0_4"/>
<name>F2LJZ3_BURGS</name>
<dbReference type="EMBL" id="CP002600">
    <property type="protein sequence ID" value="AEA63441.1"/>
    <property type="molecule type" value="Genomic_DNA"/>
</dbReference>
<organism evidence="2 3">
    <name type="scientific">Burkholderia gladioli (strain BSR3)</name>
    <dbReference type="NCBI Taxonomy" id="999541"/>
    <lineage>
        <taxon>Bacteria</taxon>
        <taxon>Pseudomonadati</taxon>
        <taxon>Pseudomonadota</taxon>
        <taxon>Betaproteobacteria</taxon>
        <taxon>Burkholderiales</taxon>
        <taxon>Burkholderiaceae</taxon>
        <taxon>Burkholderia</taxon>
    </lineage>
</organism>
<accession>F2LJZ3</accession>